<reference evidence="10" key="1">
    <citation type="journal article" date="2020" name="Stud. Mycol.">
        <title>101 Dothideomycetes genomes: a test case for predicting lifestyles and emergence of pathogens.</title>
        <authorList>
            <person name="Haridas S."/>
            <person name="Albert R."/>
            <person name="Binder M."/>
            <person name="Bloem J."/>
            <person name="Labutti K."/>
            <person name="Salamov A."/>
            <person name="Andreopoulos B."/>
            <person name="Baker S."/>
            <person name="Barry K."/>
            <person name="Bills G."/>
            <person name="Bluhm B."/>
            <person name="Cannon C."/>
            <person name="Castanera R."/>
            <person name="Culley D."/>
            <person name="Daum C."/>
            <person name="Ezra D."/>
            <person name="Gonzalez J."/>
            <person name="Henrissat B."/>
            <person name="Kuo A."/>
            <person name="Liang C."/>
            <person name="Lipzen A."/>
            <person name="Lutzoni F."/>
            <person name="Magnuson J."/>
            <person name="Mondo S."/>
            <person name="Nolan M."/>
            <person name="Ohm R."/>
            <person name="Pangilinan J."/>
            <person name="Park H.-J."/>
            <person name="Ramirez L."/>
            <person name="Alfaro M."/>
            <person name="Sun H."/>
            <person name="Tritt A."/>
            <person name="Yoshinaga Y."/>
            <person name="Zwiers L.-H."/>
            <person name="Turgeon B."/>
            <person name="Goodwin S."/>
            <person name="Spatafora J."/>
            <person name="Crous P."/>
            <person name="Grigoriev I."/>
        </authorList>
    </citation>
    <scope>NUCLEOTIDE SEQUENCE</scope>
    <source>
        <strain evidence="10">CBS 101060</strain>
    </source>
</reference>
<dbReference type="EMBL" id="MU006105">
    <property type="protein sequence ID" value="KAF2836072.1"/>
    <property type="molecule type" value="Genomic_DNA"/>
</dbReference>
<dbReference type="InterPro" id="IPR029071">
    <property type="entry name" value="Ubiquitin-like_domsf"/>
</dbReference>
<dbReference type="OrthoDB" id="1047367at2759"/>
<dbReference type="InterPro" id="IPR000626">
    <property type="entry name" value="Ubiquitin-like_dom"/>
</dbReference>
<proteinExistence type="inferred from homology"/>
<comment type="similarity">
    <text evidence="2">Belongs to the DDI1 family.</text>
</comment>
<comment type="caution">
    <text evidence="10">The sequence shown here is derived from an EMBL/GenBank/DDBJ whole genome shotgun (WGS) entry which is preliminary data.</text>
</comment>
<evidence type="ECO:0000256" key="2">
    <source>
        <dbReference type="ARBA" id="ARBA00009136"/>
    </source>
</evidence>
<dbReference type="Pfam" id="PF09668">
    <property type="entry name" value="Asp_protease"/>
    <property type="match status" value="1"/>
</dbReference>
<evidence type="ECO:0000259" key="9">
    <source>
        <dbReference type="PROSITE" id="PS50053"/>
    </source>
</evidence>
<dbReference type="Gene3D" id="2.40.70.10">
    <property type="entry name" value="Acid Proteases"/>
    <property type="match status" value="1"/>
</dbReference>
<evidence type="ECO:0000256" key="4">
    <source>
        <dbReference type="ARBA" id="ARBA00021491"/>
    </source>
</evidence>
<dbReference type="PANTHER" id="PTHR12917:SF1">
    <property type="entry name" value="AT13091P"/>
    <property type="match status" value="1"/>
</dbReference>
<dbReference type="Gene3D" id="3.10.20.90">
    <property type="entry name" value="Phosphatidylinositol 3-kinase Catalytic Subunit, Chain A, domain 1"/>
    <property type="match status" value="1"/>
</dbReference>
<evidence type="ECO:0000256" key="5">
    <source>
        <dbReference type="ARBA" id="ARBA00022670"/>
    </source>
</evidence>
<dbReference type="GO" id="GO:0004190">
    <property type="term" value="F:aspartic-type endopeptidase activity"/>
    <property type="evidence" value="ECO:0007669"/>
    <property type="project" value="UniProtKB-KW"/>
</dbReference>
<comment type="function">
    <text evidence="1">Probable aspartic protease. May be involved in the regulation of exocytosis. Acts as a linker between the 19S proteasome and polyubiquitinated proteins via UBA domain interactions with ubiquitin for their subsequent degradation. Required for S-phase checkpoint control.</text>
</comment>
<comment type="subunit">
    <text evidence="3">Binds ubiquitin and polyubiquitinated proteins.</text>
</comment>
<dbReference type="Pfam" id="PF00240">
    <property type="entry name" value="ubiquitin"/>
    <property type="match status" value="1"/>
</dbReference>
<keyword evidence="6" id="KW-0064">Aspartyl protease</keyword>
<gene>
    <name evidence="10" type="ORF">M501DRAFT_283071</name>
</gene>
<evidence type="ECO:0000256" key="1">
    <source>
        <dbReference type="ARBA" id="ARBA00003231"/>
    </source>
</evidence>
<sequence length="288" mass="32906">MPRITISINAPNETNDQELLTLDLPGHLTVADLKGFVQAETNFPTPSQHFYLNGQPLLGDHKTLEEAGIKDGEMLAMLIRRPGASPRGGSSAAQQQRRPGGRRRGDDLDPGEVETTRLRILGSPAALQQIRHQKPELAETVNDPVRFREVWLRLKREEEDYERERQNQIALLNEDPFNVEAQKRIEEMIRQERVIENLQHAYENNPEVFGRVHMLYIAAEVNGHPVKAFVDSGAFWCSGVRAGRARSRSSPRARSRSTLMRRRSRNRRSRARMGRRLGPRRALSSREK</sequence>
<evidence type="ECO:0000256" key="6">
    <source>
        <dbReference type="ARBA" id="ARBA00022750"/>
    </source>
</evidence>
<dbReference type="InterPro" id="IPR033882">
    <property type="entry name" value="DDI1_N"/>
</dbReference>
<keyword evidence="11" id="KW-1185">Reference proteome</keyword>
<accession>A0A9P4S4G9</accession>
<evidence type="ECO:0000313" key="11">
    <source>
        <dbReference type="Proteomes" id="UP000799429"/>
    </source>
</evidence>
<dbReference type="PROSITE" id="PS50053">
    <property type="entry name" value="UBIQUITIN_2"/>
    <property type="match status" value="1"/>
</dbReference>
<name>A0A9P4S4G9_9PEZI</name>
<feature type="region of interest" description="Disordered" evidence="8">
    <location>
        <begin position="82"/>
        <end position="113"/>
    </location>
</feature>
<dbReference type="CDD" id="cd01796">
    <property type="entry name" value="Ubl_Ddi1_like"/>
    <property type="match status" value="1"/>
</dbReference>
<dbReference type="GO" id="GO:0006508">
    <property type="term" value="P:proteolysis"/>
    <property type="evidence" value="ECO:0007669"/>
    <property type="project" value="UniProtKB-KW"/>
</dbReference>
<dbReference type="Proteomes" id="UP000799429">
    <property type="component" value="Unassembled WGS sequence"/>
</dbReference>
<dbReference type="SUPFAM" id="SSF54236">
    <property type="entry name" value="Ubiquitin-like"/>
    <property type="match status" value="1"/>
</dbReference>
<dbReference type="InterPro" id="IPR021109">
    <property type="entry name" value="Peptidase_aspartic_dom_sf"/>
</dbReference>
<keyword evidence="5" id="KW-0645">Protease</keyword>
<evidence type="ECO:0000256" key="8">
    <source>
        <dbReference type="SAM" id="MobiDB-lite"/>
    </source>
</evidence>
<evidence type="ECO:0000256" key="3">
    <source>
        <dbReference type="ARBA" id="ARBA00011128"/>
    </source>
</evidence>
<protein>
    <recommendedName>
        <fullName evidence="4">DNA damage-inducible protein 1</fullName>
    </recommendedName>
</protein>
<evidence type="ECO:0000256" key="7">
    <source>
        <dbReference type="ARBA" id="ARBA00022801"/>
    </source>
</evidence>
<dbReference type="AlphaFoldDB" id="A0A9P4S4G9"/>
<feature type="region of interest" description="Disordered" evidence="8">
    <location>
        <begin position="246"/>
        <end position="288"/>
    </location>
</feature>
<feature type="compositionally biased region" description="Basic residues" evidence="8">
    <location>
        <begin position="246"/>
        <end position="279"/>
    </location>
</feature>
<keyword evidence="7" id="KW-0378">Hydrolase</keyword>
<feature type="domain" description="Ubiquitin-like" evidence="9">
    <location>
        <begin position="4"/>
        <end position="84"/>
    </location>
</feature>
<dbReference type="PANTHER" id="PTHR12917">
    <property type="entry name" value="ASPARTYL PROTEASE DDI-RELATED"/>
    <property type="match status" value="1"/>
</dbReference>
<organism evidence="10 11">
    <name type="scientific">Patellaria atrata CBS 101060</name>
    <dbReference type="NCBI Taxonomy" id="1346257"/>
    <lineage>
        <taxon>Eukaryota</taxon>
        <taxon>Fungi</taxon>
        <taxon>Dikarya</taxon>
        <taxon>Ascomycota</taxon>
        <taxon>Pezizomycotina</taxon>
        <taxon>Dothideomycetes</taxon>
        <taxon>Dothideomycetes incertae sedis</taxon>
        <taxon>Patellariales</taxon>
        <taxon>Patellariaceae</taxon>
        <taxon>Patellaria</taxon>
    </lineage>
</organism>
<dbReference type="SMART" id="SM00213">
    <property type="entry name" value="UBQ"/>
    <property type="match status" value="1"/>
</dbReference>
<dbReference type="InterPro" id="IPR019103">
    <property type="entry name" value="Peptidase_aspartic_DDI1-type"/>
</dbReference>
<evidence type="ECO:0000313" key="10">
    <source>
        <dbReference type="EMBL" id="KAF2836072.1"/>
    </source>
</evidence>